<dbReference type="EMBL" id="JAEACU010000010">
    <property type="protein sequence ID" value="KAH7516008.1"/>
    <property type="molecule type" value="Genomic_DNA"/>
</dbReference>
<dbReference type="Gene3D" id="1.25.40.10">
    <property type="entry name" value="Tetratricopeptide repeat domain"/>
    <property type="match status" value="1"/>
</dbReference>
<dbReference type="Pfam" id="PF13041">
    <property type="entry name" value="PPR_2"/>
    <property type="match status" value="1"/>
</dbReference>
<keyword evidence="2" id="KW-0677">Repeat</keyword>
<dbReference type="InterPro" id="IPR002885">
    <property type="entry name" value="PPR_rpt"/>
</dbReference>
<feature type="repeat" description="PPR" evidence="3">
    <location>
        <begin position="44"/>
        <end position="78"/>
    </location>
</feature>
<proteinExistence type="inferred from homology"/>
<gene>
    <name evidence="4" type="ORF">FEM48_Zijuj10G0088900</name>
    <name evidence="5" type="ORF">FEM48_Zijuj10G0089400</name>
</gene>
<name>A0A978UMG1_ZIZJJ</name>
<feature type="repeat" description="PPR" evidence="3">
    <location>
        <begin position="9"/>
        <end position="43"/>
    </location>
</feature>
<evidence type="ECO:0000313" key="4">
    <source>
        <dbReference type="EMBL" id="KAH7516008.1"/>
    </source>
</evidence>
<evidence type="ECO:0000256" key="2">
    <source>
        <dbReference type="ARBA" id="ARBA00022737"/>
    </source>
</evidence>
<comment type="caution">
    <text evidence="5">The sequence shown here is derived from an EMBL/GenBank/DDBJ whole genome shotgun (WGS) entry which is preliminary data.</text>
</comment>
<protein>
    <recommendedName>
        <fullName evidence="7">Pentatricopeptide repeat-containing protein</fullName>
    </recommendedName>
</protein>
<dbReference type="PROSITE" id="PS51375">
    <property type="entry name" value="PPR"/>
    <property type="match status" value="2"/>
</dbReference>
<reference evidence="5" key="1">
    <citation type="journal article" date="2021" name="Front. Plant Sci.">
        <title>Chromosome-Scale Genome Assembly for Chinese Sour Jujube and Insights Into Its Genome Evolution and Domestication Signature.</title>
        <authorList>
            <person name="Shen L.-Y."/>
            <person name="Luo H."/>
            <person name="Wang X.-L."/>
            <person name="Wang X.-M."/>
            <person name="Qiu X.-J."/>
            <person name="Liu H."/>
            <person name="Zhou S.-S."/>
            <person name="Jia K.-H."/>
            <person name="Nie S."/>
            <person name="Bao Y.-T."/>
            <person name="Zhang R.-G."/>
            <person name="Yun Q.-Z."/>
            <person name="Chai Y.-H."/>
            <person name="Lu J.-Y."/>
            <person name="Li Y."/>
            <person name="Zhao S.-W."/>
            <person name="Mao J.-F."/>
            <person name="Jia S.-G."/>
            <person name="Mao Y.-M."/>
        </authorList>
    </citation>
    <scope>NUCLEOTIDE SEQUENCE</scope>
    <source>
        <strain evidence="5">AT0</strain>
        <tissue evidence="5">Leaf</tissue>
    </source>
</reference>
<sequence>MLAKGIEPDKLTYSVIIDALCKEENIMEALKLRDEMLKKGIPLNLGTYESLIQALCDKEEFLEALKLLNEMGYGGFKPSLATCSIIASRFQRAGNMDKAVEVLERVMWFGWVLDSTSLSDLIDGNQKDANSENSDNLYSALLTIDVSSQVANLRLVRFVSTA</sequence>
<dbReference type="AlphaFoldDB" id="A0A978UMG1"/>
<comment type="similarity">
    <text evidence="1">Belongs to the PPR family. P subfamily.</text>
</comment>
<accession>A0A978UMG1</accession>
<dbReference type="NCBIfam" id="TIGR00756">
    <property type="entry name" value="PPR"/>
    <property type="match status" value="2"/>
</dbReference>
<dbReference type="PANTHER" id="PTHR47939:SF13">
    <property type="entry name" value="OS03G0201400 PROTEIN"/>
    <property type="match status" value="1"/>
</dbReference>
<dbReference type="InterPro" id="IPR011990">
    <property type="entry name" value="TPR-like_helical_dom_sf"/>
</dbReference>
<evidence type="ECO:0000256" key="3">
    <source>
        <dbReference type="PROSITE-ProRule" id="PRU00708"/>
    </source>
</evidence>
<organism evidence="5 6">
    <name type="scientific">Ziziphus jujuba var. spinosa</name>
    <dbReference type="NCBI Taxonomy" id="714518"/>
    <lineage>
        <taxon>Eukaryota</taxon>
        <taxon>Viridiplantae</taxon>
        <taxon>Streptophyta</taxon>
        <taxon>Embryophyta</taxon>
        <taxon>Tracheophyta</taxon>
        <taxon>Spermatophyta</taxon>
        <taxon>Magnoliopsida</taxon>
        <taxon>eudicotyledons</taxon>
        <taxon>Gunneridae</taxon>
        <taxon>Pentapetalae</taxon>
        <taxon>rosids</taxon>
        <taxon>fabids</taxon>
        <taxon>Rosales</taxon>
        <taxon>Rhamnaceae</taxon>
        <taxon>Paliureae</taxon>
        <taxon>Ziziphus</taxon>
    </lineage>
</organism>
<dbReference type="PANTHER" id="PTHR47939">
    <property type="entry name" value="MEMBRANE-ASSOCIATED SALT-INDUCIBLE PROTEIN-LIKE"/>
    <property type="match status" value="1"/>
</dbReference>
<dbReference type="InterPro" id="IPR050667">
    <property type="entry name" value="PPR-containing_protein"/>
</dbReference>
<dbReference type="Proteomes" id="UP000813462">
    <property type="component" value="Unassembled WGS sequence"/>
</dbReference>
<evidence type="ECO:0008006" key="7">
    <source>
        <dbReference type="Google" id="ProtNLM"/>
    </source>
</evidence>
<dbReference type="Pfam" id="PF01535">
    <property type="entry name" value="PPR"/>
    <property type="match status" value="1"/>
</dbReference>
<evidence type="ECO:0000313" key="5">
    <source>
        <dbReference type="EMBL" id="KAH7516013.1"/>
    </source>
</evidence>
<dbReference type="EMBL" id="JAEACU010000010">
    <property type="protein sequence ID" value="KAH7516013.1"/>
    <property type="molecule type" value="Genomic_DNA"/>
</dbReference>
<evidence type="ECO:0000256" key="1">
    <source>
        <dbReference type="ARBA" id="ARBA00007626"/>
    </source>
</evidence>
<evidence type="ECO:0000313" key="6">
    <source>
        <dbReference type="Proteomes" id="UP000813462"/>
    </source>
</evidence>